<sequence length="234" mass="25453">MWARTPLAHRAVVMGPSPTRTRSPLLSLLVVRLLPAATASASRVNPNPKSFMQRAAVAQKVEEKPKVEAAAAAEEEVVTVPSGGVGSSVKVARKCVVIMEGNPHPGAAKGRMSFLNFNPSIDKLTQEATDGRQSQLASPSNNHQDGSNSSRTDEVSRTRFSDFNIHSSESISLNELKRKQPELEMETPPSHRQPKTTGKSIDGDSSSQSNGRGSHKSNKREKLDWNLLRPRKSK</sequence>
<evidence type="ECO:0000256" key="1">
    <source>
        <dbReference type="SAM" id="MobiDB-lite"/>
    </source>
</evidence>
<reference evidence="3" key="2">
    <citation type="submission" date="2015-03" db="UniProtKB">
        <authorList>
            <consortium name="EnsemblPlants"/>
        </authorList>
    </citation>
    <scope>IDENTIFICATION</scope>
</reference>
<dbReference type="STRING" id="65489.A0A0D3EJI0"/>
<feature type="chain" id="PRO_5002275149" evidence="2">
    <location>
        <begin position="42"/>
        <end position="234"/>
    </location>
</feature>
<evidence type="ECO:0000256" key="2">
    <source>
        <dbReference type="SAM" id="SignalP"/>
    </source>
</evidence>
<accession>A0A0D3EJI0</accession>
<feature type="region of interest" description="Disordered" evidence="1">
    <location>
        <begin position="126"/>
        <end position="155"/>
    </location>
</feature>
<reference evidence="3" key="1">
    <citation type="journal article" date="2009" name="Rice">
        <title>De Novo Next Generation Sequencing of Plant Genomes.</title>
        <authorList>
            <person name="Rounsley S."/>
            <person name="Marri P.R."/>
            <person name="Yu Y."/>
            <person name="He R."/>
            <person name="Sisneros N."/>
            <person name="Goicoechea J.L."/>
            <person name="Lee S.J."/>
            <person name="Angelova A."/>
            <person name="Kudrna D."/>
            <person name="Luo M."/>
            <person name="Affourtit J."/>
            <person name="Desany B."/>
            <person name="Knight J."/>
            <person name="Niazi F."/>
            <person name="Egholm M."/>
            <person name="Wing R.A."/>
        </authorList>
    </citation>
    <scope>NUCLEOTIDE SEQUENCE [LARGE SCALE GENOMIC DNA]</scope>
    <source>
        <strain evidence="3">cv. IRGC 105608</strain>
    </source>
</reference>
<keyword evidence="4" id="KW-1185">Reference proteome</keyword>
<feature type="signal peptide" evidence="2">
    <location>
        <begin position="1"/>
        <end position="41"/>
    </location>
</feature>
<organism evidence="3">
    <name type="scientific">Oryza barthii</name>
    <dbReference type="NCBI Taxonomy" id="65489"/>
    <lineage>
        <taxon>Eukaryota</taxon>
        <taxon>Viridiplantae</taxon>
        <taxon>Streptophyta</taxon>
        <taxon>Embryophyta</taxon>
        <taxon>Tracheophyta</taxon>
        <taxon>Spermatophyta</taxon>
        <taxon>Magnoliopsida</taxon>
        <taxon>Liliopsida</taxon>
        <taxon>Poales</taxon>
        <taxon>Poaceae</taxon>
        <taxon>BOP clade</taxon>
        <taxon>Oryzoideae</taxon>
        <taxon>Oryzeae</taxon>
        <taxon>Oryzinae</taxon>
        <taxon>Oryza</taxon>
    </lineage>
</organism>
<dbReference type="AlphaFoldDB" id="A0A0D3EJI0"/>
<dbReference type="EnsemblPlants" id="OBART01G02860.1">
    <property type="protein sequence ID" value="OBART01G02860.1"/>
    <property type="gene ID" value="OBART01G02860"/>
</dbReference>
<proteinExistence type="predicted"/>
<dbReference type="eggNOG" id="ENOG502RZGQ">
    <property type="taxonomic scope" value="Eukaryota"/>
</dbReference>
<dbReference type="HOGENOM" id="CLU_103519_0_0_1"/>
<feature type="compositionally biased region" description="Polar residues" evidence="1">
    <location>
        <begin position="195"/>
        <end position="212"/>
    </location>
</feature>
<dbReference type="InterPro" id="IPR019324">
    <property type="entry name" value="MPP6"/>
</dbReference>
<feature type="compositionally biased region" description="Polar residues" evidence="1">
    <location>
        <begin position="126"/>
        <end position="150"/>
    </location>
</feature>
<keyword evidence="2" id="KW-0732">Signal</keyword>
<dbReference type="PANTHER" id="PTHR13582:SF0">
    <property type="entry name" value="M-PHASE PHOSPHOPROTEIN 6"/>
    <property type="match status" value="1"/>
</dbReference>
<dbReference type="PANTHER" id="PTHR13582">
    <property type="entry name" value="M-PHASE PHOSPHOPROTEIN 6"/>
    <property type="match status" value="1"/>
</dbReference>
<protein>
    <submittedName>
        <fullName evidence="3">Uncharacterized protein</fullName>
    </submittedName>
</protein>
<dbReference type="PaxDb" id="65489-OBART01G02860.1"/>
<dbReference type="Proteomes" id="UP000026960">
    <property type="component" value="Chromosome 1"/>
</dbReference>
<evidence type="ECO:0000313" key="4">
    <source>
        <dbReference type="Proteomes" id="UP000026960"/>
    </source>
</evidence>
<dbReference type="Gramene" id="OBART01G02860.1">
    <property type="protein sequence ID" value="OBART01G02860.1"/>
    <property type="gene ID" value="OBART01G02860"/>
</dbReference>
<name>A0A0D3EJI0_9ORYZ</name>
<feature type="region of interest" description="Disordered" evidence="1">
    <location>
        <begin position="171"/>
        <end position="234"/>
    </location>
</feature>
<dbReference type="GO" id="GO:0000460">
    <property type="term" value="P:maturation of 5.8S rRNA"/>
    <property type="evidence" value="ECO:0007669"/>
    <property type="project" value="TreeGrafter"/>
</dbReference>
<evidence type="ECO:0000313" key="3">
    <source>
        <dbReference type="EnsemblPlants" id="OBART01G02860.1"/>
    </source>
</evidence>